<proteinExistence type="predicted"/>
<protein>
    <submittedName>
        <fullName evidence="1">Uncharacterized protein</fullName>
    </submittedName>
</protein>
<organism evidence="1 2">
    <name type="scientific">Oceanobacillus limi</name>
    <dbReference type="NCBI Taxonomy" id="930131"/>
    <lineage>
        <taxon>Bacteria</taxon>
        <taxon>Bacillati</taxon>
        <taxon>Bacillota</taxon>
        <taxon>Bacilli</taxon>
        <taxon>Bacillales</taxon>
        <taxon>Bacillaceae</taxon>
        <taxon>Oceanobacillus</taxon>
    </lineage>
</organism>
<reference evidence="1 2" key="1">
    <citation type="submission" date="2016-10" db="EMBL/GenBank/DDBJ databases">
        <authorList>
            <person name="de Groot N.N."/>
        </authorList>
    </citation>
    <scope>NUCLEOTIDE SEQUENCE [LARGE SCALE GENOMIC DNA]</scope>
    <source>
        <strain evidence="1 2">IBRC-M 10780</strain>
    </source>
</reference>
<dbReference type="OrthoDB" id="2720962at2"/>
<dbReference type="AlphaFoldDB" id="A0A1I0BUD8"/>
<evidence type="ECO:0000313" key="1">
    <source>
        <dbReference type="EMBL" id="SET10667.1"/>
    </source>
</evidence>
<name>A0A1I0BUD8_9BACI</name>
<dbReference type="STRING" id="930131.SAMN05216389_105188"/>
<sequence length="74" mass="8374">MDNLDQEQVINMLNTLLGEDIREEFETQLKEAGEHGNPSFIVANSGGSTAEVFVEWNKEGDYLSYSINEDYQAE</sequence>
<keyword evidence="2" id="KW-1185">Reference proteome</keyword>
<accession>A0A1I0BUD8</accession>
<dbReference type="RefSeq" id="WP_090868515.1">
    <property type="nucleotide sequence ID" value="NZ_FOHE01000005.1"/>
</dbReference>
<dbReference type="Proteomes" id="UP000198618">
    <property type="component" value="Unassembled WGS sequence"/>
</dbReference>
<dbReference type="EMBL" id="FOHE01000005">
    <property type="protein sequence ID" value="SET10667.1"/>
    <property type="molecule type" value="Genomic_DNA"/>
</dbReference>
<gene>
    <name evidence="1" type="ORF">SAMN05216389_105188</name>
</gene>
<evidence type="ECO:0000313" key="2">
    <source>
        <dbReference type="Proteomes" id="UP000198618"/>
    </source>
</evidence>